<dbReference type="Proteomes" id="UP001592531">
    <property type="component" value="Unassembled WGS sequence"/>
</dbReference>
<gene>
    <name evidence="1" type="ORF">ACEZDE_32245</name>
</gene>
<dbReference type="RefSeq" id="WP_380544188.1">
    <property type="nucleotide sequence ID" value="NZ_JBHFAB010000037.1"/>
</dbReference>
<evidence type="ECO:0000313" key="1">
    <source>
        <dbReference type="EMBL" id="MFC1421278.1"/>
    </source>
</evidence>
<name>A0ABV6W5J7_9ACTN</name>
<organism evidence="1 2">
    <name type="scientific">Streptacidiphilus cavernicola</name>
    <dbReference type="NCBI Taxonomy" id="3342716"/>
    <lineage>
        <taxon>Bacteria</taxon>
        <taxon>Bacillati</taxon>
        <taxon>Actinomycetota</taxon>
        <taxon>Actinomycetes</taxon>
        <taxon>Kitasatosporales</taxon>
        <taxon>Streptomycetaceae</taxon>
        <taxon>Streptacidiphilus</taxon>
    </lineage>
</organism>
<keyword evidence="2" id="KW-1185">Reference proteome</keyword>
<reference evidence="1 2" key="1">
    <citation type="submission" date="2024-09" db="EMBL/GenBank/DDBJ databases">
        <authorList>
            <person name="Lee S.D."/>
        </authorList>
    </citation>
    <scope>NUCLEOTIDE SEQUENCE [LARGE SCALE GENOMIC DNA]</scope>
    <source>
        <strain evidence="1 2">N8-3</strain>
    </source>
</reference>
<proteinExistence type="predicted"/>
<accession>A0ABV6W5J7</accession>
<comment type="caution">
    <text evidence="1">The sequence shown here is derived from an EMBL/GenBank/DDBJ whole genome shotgun (WGS) entry which is preliminary data.</text>
</comment>
<dbReference type="EMBL" id="JBHFAB010000037">
    <property type="protein sequence ID" value="MFC1421278.1"/>
    <property type="molecule type" value="Genomic_DNA"/>
</dbReference>
<evidence type="ECO:0000313" key="2">
    <source>
        <dbReference type="Proteomes" id="UP001592531"/>
    </source>
</evidence>
<protein>
    <submittedName>
        <fullName evidence="1">Uncharacterized protein</fullName>
    </submittedName>
</protein>
<sequence>MTAGVPVPLRGSVPTVLADRVLLQVGHRRSARYRDWVDFSHSGLVLTGQGALAKAGQLREEGFEAALVVDEARYTLAEATPQAPFPGIDDGPAPLFGEPLEHLMLAQLAFADVALTPTGYLPAGADQALEAAALQVARLGDPRVVFAVPMDAGWLYPGVLEYLADVLSTVPGPKAVMIGGRPDPRIAAAGLARLLELVPGTGVLRTGLGAFGGLALGAGFTAFGVDASMRQLLPPAAAPAPSGGGPGSPAVLFPELMNLFLGLTLAQRFDGDAPQCRCAHCQGEPLDRFLSMAQQVPAAGHNAAVLMEWVRQLHAVGTGARGAWWQDRCQKALDAYAVWNNRIGQKRGFTAWADLFAWAELTVGQQVPQAVG</sequence>